<dbReference type="RefSeq" id="WP_217172721.1">
    <property type="nucleotide sequence ID" value="NZ_JAFMOW010000058.1"/>
</dbReference>
<feature type="domain" description="Pili assembly chaperone N-terminal" evidence="4">
    <location>
        <begin position="26"/>
        <end position="158"/>
    </location>
</feature>
<proteinExistence type="predicted"/>
<feature type="domain" description="Pili assembly chaperone C-terminal" evidence="5">
    <location>
        <begin position="185"/>
        <end position="243"/>
    </location>
</feature>
<comment type="caution">
    <text evidence="6">The sequence shown here is derived from an EMBL/GenBank/DDBJ whole genome shotgun (WGS) entry which is preliminary data.</text>
</comment>
<dbReference type="EMBL" id="JAFMOW010000058">
    <property type="protein sequence ID" value="MBU9855226.1"/>
    <property type="molecule type" value="Genomic_DNA"/>
</dbReference>
<keyword evidence="3" id="KW-0732">Signal</keyword>
<dbReference type="PROSITE" id="PS00635">
    <property type="entry name" value="PILI_CHAPERONE"/>
    <property type="match status" value="1"/>
</dbReference>
<dbReference type="InterPro" id="IPR050643">
    <property type="entry name" value="Periplasmic_pilus_chap"/>
</dbReference>
<feature type="chain" id="PRO_5046858854" evidence="3">
    <location>
        <begin position="25"/>
        <end position="252"/>
    </location>
</feature>
<evidence type="ECO:0000313" key="7">
    <source>
        <dbReference type="Proteomes" id="UP000734343"/>
    </source>
</evidence>
<evidence type="ECO:0000256" key="3">
    <source>
        <dbReference type="SAM" id="SignalP"/>
    </source>
</evidence>
<dbReference type="InterPro" id="IPR018046">
    <property type="entry name" value="Pili_assmbl_chaperone_CS"/>
</dbReference>
<sequence length="252" mass="27845">MKQYTARKIIAVMALIFTCQHAWADIVINGTRVIYNEKEKEVNVRLTNEGTRPLLVKSWLDKGIAEESPENIDVPFVINPPVSRIDSKKGQVLRISKLANALPKDRESIFYLNVLEVPPKMKPSEKISAEADNDAASSSRLQLAFRTRIKFFWRPASLANQSVAEASKALKWEMINAPKGWAVKVTNNTPFYFSFSKISVAGQAVKAGMVAPMSSGEFPAVNSASKPGSGKVEFSWINDYGTDVDSSALYGK</sequence>
<evidence type="ECO:0000256" key="2">
    <source>
        <dbReference type="ARBA" id="ARBA00023319"/>
    </source>
</evidence>
<dbReference type="Proteomes" id="UP000734343">
    <property type="component" value="Unassembled WGS sequence"/>
</dbReference>
<gene>
    <name evidence="6" type="ORF">J1778_08010</name>
</gene>
<evidence type="ECO:0000313" key="6">
    <source>
        <dbReference type="EMBL" id="MBU9855226.1"/>
    </source>
</evidence>
<dbReference type="InterPro" id="IPR016148">
    <property type="entry name" value="Pili_assmbl_chaperone_C"/>
</dbReference>
<dbReference type="PANTHER" id="PTHR30251">
    <property type="entry name" value="PILUS ASSEMBLY CHAPERONE"/>
    <property type="match status" value="1"/>
</dbReference>
<dbReference type="PANTHER" id="PTHR30251:SF2">
    <property type="entry name" value="FIMBRIAL CHAPERONE YADV-RELATED"/>
    <property type="match status" value="1"/>
</dbReference>
<accession>A0ABS6LT82</accession>
<evidence type="ECO:0000259" key="5">
    <source>
        <dbReference type="Pfam" id="PF02753"/>
    </source>
</evidence>
<organism evidence="6 7">
    <name type="scientific">Rahnella bonaserana</name>
    <dbReference type="NCBI Taxonomy" id="2816248"/>
    <lineage>
        <taxon>Bacteria</taxon>
        <taxon>Pseudomonadati</taxon>
        <taxon>Pseudomonadota</taxon>
        <taxon>Gammaproteobacteria</taxon>
        <taxon>Enterobacterales</taxon>
        <taxon>Yersiniaceae</taxon>
        <taxon>Rahnella</taxon>
    </lineage>
</organism>
<reference evidence="6 7" key="1">
    <citation type="submission" date="2021-03" db="EMBL/GenBank/DDBJ databases">
        <title>Five novel Rahnella species.</title>
        <authorList>
            <person name="Brady C."/>
            <person name="Asselin J."/>
            <person name="Beer S."/>
            <person name="Bruberg M.B."/>
            <person name="Crampton B."/>
            <person name="Venter S."/>
            <person name="Arnold D."/>
            <person name="Denman S."/>
        </authorList>
    </citation>
    <scope>NUCLEOTIDE SEQUENCE [LARGE SCALE GENOMIC DNA]</scope>
    <source>
        <strain evidence="6 7">H11b</strain>
    </source>
</reference>
<keyword evidence="1" id="KW-1029">Fimbrium biogenesis</keyword>
<protein>
    <submittedName>
        <fullName evidence="6">Fimbria/pilus periplasmic chaperone</fullName>
    </submittedName>
</protein>
<keyword evidence="2" id="KW-0393">Immunoglobulin domain</keyword>
<dbReference type="InterPro" id="IPR016147">
    <property type="entry name" value="Pili_assmbl_chaperone_N"/>
</dbReference>
<keyword evidence="7" id="KW-1185">Reference proteome</keyword>
<feature type="signal peptide" evidence="3">
    <location>
        <begin position="1"/>
        <end position="24"/>
    </location>
</feature>
<dbReference type="Pfam" id="PF02753">
    <property type="entry name" value="PapD_C"/>
    <property type="match status" value="1"/>
</dbReference>
<dbReference type="Pfam" id="PF00345">
    <property type="entry name" value="PapD_N"/>
    <property type="match status" value="1"/>
</dbReference>
<evidence type="ECO:0000259" key="4">
    <source>
        <dbReference type="Pfam" id="PF00345"/>
    </source>
</evidence>
<evidence type="ECO:0000256" key="1">
    <source>
        <dbReference type="ARBA" id="ARBA00022558"/>
    </source>
</evidence>
<name>A0ABS6LT82_9GAMM</name>